<feature type="coiled-coil region" evidence="1">
    <location>
        <begin position="5"/>
        <end position="35"/>
    </location>
</feature>
<evidence type="ECO:0000313" key="3">
    <source>
        <dbReference type="Proteomes" id="UP000536909"/>
    </source>
</evidence>
<proteinExistence type="predicted"/>
<keyword evidence="3" id="KW-1185">Reference proteome</keyword>
<sequence>MQERHEQLTRRYERLSELHAQSEEELDDLENLVLEPLREAQDVLLRLAS</sequence>
<reference evidence="2 3" key="1">
    <citation type="submission" date="2020-08" db="EMBL/GenBank/DDBJ databases">
        <title>Genomic Encyclopedia of Type Strains, Phase IV (KMG-IV): sequencing the most valuable type-strain genomes for metagenomic binning, comparative biology and taxonomic classification.</title>
        <authorList>
            <person name="Goeker M."/>
        </authorList>
    </citation>
    <scope>NUCLEOTIDE SEQUENCE [LARGE SCALE GENOMIC DNA]</scope>
    <source>
        <strain evidence="2 3">DSM 105434</strain>
    </source>
</reference>
<evidence type="ECO:0000313" key="2">
    <source>
        <dbReference type="EMBL" id="MBB5297071.1"/>
    </source>
</evidence>
<gene>
    <name evidence="2" type="ORF">HNQ10_003937</name>
</gene>
<name>A0ABR6N0N6_9DEIO</name>
<dbReference type="RefSeq" id="WP_164973386.1">
    <property type="nucleotide sequence ID" value="NZ_BSUI01000038.1"/>
</dbReference>
<evidence type="ECO:0000256" key="1">
    <source>
        <dbReference type="SAM" id="Coils"/>
    </source>
</evidence>
<dbReference type="Proteomes" id="UP000536909">
    <property type="component" value="Unassembled WGS sequence"/>
</dbReference>
<keyword evidence="1" id="KW-0175">Coiled coil</keyword>
<comment type="caution">
    <text evidence="2">The sequence shown here is derived from an EMBL/GenBank/DDBJ whole genome shotgun (WGS) entry which is preliminary data.</text>
</comment>
<accession>A0ABR6N0N6</accession>
<dbReference type="EMBL" id="JACHFV010000017">
    <property type="protein sequence ID" value="MBB5297071.1"/>
    <property type="molecule type" value="Genomic_DNA"/>
</dbReference>
<protein>
    <submittedName>
        <fullName evidence="2">Uncharacterized protein</fullName>
    </submittedName>
</protein>
<organism evidence="2 3">
    <name type="scientific">Deinococcus metallilatus</name>
    <dbReference type="NCBI Taxonomy" id="1211322"/>
    <lineage>
        <taxon>Bacteria</taxon>
        <taxon>Thermotogati</taxon>
        <taxon>Deinococcota</taxon>
        <taxon>Deinococci</taxon>
        <taxon>Deinococcales</taxon>
        <taxon>Deinococcaceae</taxon>
        <taxon>Deinococcus</taxon>
    </lineage>
</organism>